<proteinExistence type="predicted"/>
<dbReference type="EMBL" id="BNCK01000012">
    <property type="protein sequence ID" value="GHG05900.1"/>
    <property type="molecule type" value="Genomic_DNA"/>
</dbReference>
<feature type="signal peptide" evidence="1">
    <location>
        <begin position="1"/>
        <end position="19"/>
    </location>
</feature>
<evidence type="ECO:0000256" key="1">
    <source>
        <dbReference type="SAM" id="SignalP"/>
    </source>
</evidence>
<dbReference type="InterPro" id="IPR030852">
    <property type="entry name" value="RcsF"/>
</dbReference>
<dbReference type="RefSeq" id="WP_189774255.1">
    <property type="nucleotide sequence ID" value="NZ_BNCK01000012.1"/>
</dbReference>
<name>A0A919BRE2_9GAMM</name>
<dbReference type="GO" id="GO:0009279">
    <property type="term" value="C:cell outer membrane"/>
    <property type="evidence" value="ECO:0007669"/>
    <property type="project" value="InterPro"/>
</dbReference>
<dbReference type="AlphaFoldDB" id="A0A919BRE2"/>
<accession>A0A919BRE2</accession>
<dbReference type="Pfam" id="PF16358">
    <property type="entry name" value="RcsF"/>
    <property type="match status" value="1"/>
</dbReference>
<comment type="caution">
    <text evidence="2">The sequence shown here is derived from an EMBL/GenBank/DDBJ whole genome shotgun (WGS) entry which is preliminary data.</text>
</comment>
<keyword evidence="3" id="KW-1185">Reference proteome</keyword>
<organism evidence="2 3">
    <name type="scientific">Thalassotalea marina</name>
    <dbReference type="NCBI Taxonomy" id="1673741"/>
    <lineage>
        <taxon>Bacteria</taxon>
        <taxon>Pseudomonadati</taxon>
        <taxon>Pseudomonadota</taxon>
        <taxon>Gammaproteobacteria</taxon>
        <taxon>Alteromonadales</taxon>
        <taxon>Colwelliaceae</taxon>
        <taxon>Thalassotalea</taxon>
    </lineage>
</organism>
<keyword evidence="1" id="KW-0732">Signal</keyword>
<reference evidence="2" key="1">
    <citation type="journal article" date="2014" name="Int. J. Syst. Evol. Microbiol.">
        <title>Complete genome sequence of Corynebacterium casei LMG S-19264T (=DSM 44701T), isolated from a smear-ripened cheese.</title>
        <authorList>
            <consortium name="US DOE Joint Genome Institute (JGI-PGF)"/>
            <person name="Walter F."/>
            <person name="Albersmeier A."/>
            <person name="Kalinowski J."/>
            <person name="Ruckert C."/>
        </authorList>
    </citation>
    <scope>NUCLEOTIDE SEQUENCE</scope>
    <source>
        <strain evidence="2">KCTC 42731</strain>
    </source>
</reference>
<protein>
    <submittedName>
        <fullName evidence="2">Exopolysaccharide biosynthesis protein</fullName>
    </submittedName>
</protein>
<dbReference type="Gene3D" id="3.30.110.70">
    <property type="entry name" value="Hypothetical protein apc22750. Chain B"/>
    <property type="match status" value="1"/>
</dbReference>
<feature type="chain" id="PRO_5036675873" evidence="1">
    <location>
        <begin position="20"/>
        <end position="129"/>
    </location>
</feature>
<dbReference type="GO" id="GO:0035556">
    <property type="term" value="P:intracellular signal transduction"/>
    <property type="evidence" value="ECO:0007669"/>
    <property type="project" value="InterPro"/>
</dbReference>
<evidence type="ECO:0000313" key="3">
    <source>
        <dbReference type="Proteomes" id="UP000623842"/>
    </source>
</evidence>
<gene>
    <name evidence="2" type="ORF">GCM10017161_39320</name>
</gene>
<evidence type="ECO:0000313" key="2">
    <source>
        <dbReference type="EMBL" id="GHG05900.1"/>
    </source>
</evidence>
<sequence>MTKSIITSVILLGLLTSCASQYHVSTNLDKQNFKDYFSPSKVKIYQTEQDFPARYKALGLVEGESCQTKEHQALPNEIDARTDARKKAYDKGANGIIFSGCALIENDQADRVCLRTRVCYGRAFYLEQQ</sequence>
<dbReference type="Proteomes" id="UP000623842">
    <property type="component" value="Unassembled WGS sequence"/>
</dbReference>
<dbReference type="PROSITE" id="PS51257">
    <property type="entry name" value="PROKAR_LIPOPROTEIN"/>
    <property type="match status" value="1"/>
</dbReference>
<reference evidence="2" key="2">
    <citation type="submission" date="2020-09" db="EMBL/GenBank/DDBJ databases">
        <authorList>
            <person name="Sun Q."/>
            <person name="Kim S."/>
        </authorList>
    </citation>
    <scope>NUCLEOTIDE SEQUENCE</scope>
    <source>
        <strain evidence="2">KCTC 42731</strain>
    </source>
</reference>